<dbReference type="GO" id="GO:0019433">
    <property type="term" value="P:triglyceride catabolic process"/>
    <property type="evidence" value="ECO:0007669"/>
    <property type="project" value="TreeGrafter"/>
</dbReference>
<evidence type="ECO:0000313" key="4">
    <source>
        <dbReference type="Proteomes" id="UP000029964"/>
    </source>
</evidence>
<keyword evidence="2" id="KW-0560">Oxidoreductase</keyword>
<evidence type="ECO:0000256" key="2">
    <source>
        <dbReference type="ARBA" id="ARBA00023002"/>
    </source>
</evidence>
<dbReference type="Gene3D" id="3.40.50.720">
    <property type="entry name" value="NAD(P)-binding Rossmann-like Domain"/>
    <property type="match status" value="1"/>
</dbReference>
<comment type="caution">
    <text evidence="3">The sequence shown here is derived from an EMBL/GenBank/DDBJ whole genome shotgun (WGS) entry which is preliminary data.</text>
</comment>
<dbReference type="SUPFAM" id="SSF51735">
    <property type="entry name" value="NAD(P)-binding Rossmann-fold domains"/>
    <property type="match status" value="1"/>
</dbReference>
<dbReference type="PANTHER" id="PTHR44169:SF6">
    <property type="entry name" value="NADPH-DEPENDENT 1-ACYLDIHYDROXYACETONE PHOSPHATE REDUCTASE"/>
    <property type="match status" value="1"/>
</dbReference>
<dbReference type="EMBL" id="JPKY01000049">
    <property type="protein sequence ID" value="KFH44374.1"/>
    <property type="molecule type" value="Genomic_DNA"/>
</dbReference>
<proteinExistence type="inferred from homology"/>
<keyword evidence="4" id="KW-1185">Reference proteome</keyword>
<dbReference type="Proteomes" id="UP000029964">
    <property type="component" value="Unassembled WGS sequence"/>
</dbReference>
<dbReference type="GO" id="GO:0004806">
    <property type="term" value="F:triacylglycerol lipase activity"/>
    <property type="evidence" value="ECO:0007669"/>
    <property type="project" value="TreeGrafter"/>
</dbReference>
<dbReference type="GO" id="GO:0005811">
    <property type="term" value="C:lipid droplet"/>
    <property type="evidence" value="ECO:0007669"/>
    <property type="project" value="TreeGrafter"/>
</dbReference>
<organism evidence="3 4">
    <name type="scientific">Hapsidospora chrysogenum (strain ATCC 11550 / CBS 779.69 / DSM 880 / IAM 14645 / JCM 23072 / IMI 49137)</name>
    <name type="common">Acremonium chrysogenum</name>
    <dbReference type="NCBI Taxonomy" id="857340"/>
    <lineage>
        <taxon>Eukaryota</taxon>
        <taxon>Fungi</taxon>
        <taxon>Dikarya</taxon>
        <taxon>Ascomycota</taxon>
        <taxon>Pezizomycotina</taxon>
        <taxon>Sordariomycetes</taxon>
        <taxon>Hypocreomycetidae</taxon>
        <taxon>Hypocreales</taxon>
        <taxon>Bionectriaceae</taxon>
        <taxon>Hapsidospora</taxon>
    </lineage>
</organism>
<dbReference type="InterPro" id="IPR036291">
    <property type="entry name" value="NAD(P)-bd_dom_sf"/>
</dbReference>
<evidence type="ECO:0000256" key="1">
    <source>
        <dbReference type="ARBA" id="ARBA00006484"/>
    </source>
</evidence>
<dbReference type="STRING" id="857340.A0A086T4U2"/>
<dbReference type="GO" id="GO:0005783">
    <property type="term" value="C:endoplasmic reticulum"/>
    <property type="evidence" value="ECO:0007669"/>
    <property type="project" value="TreeGrafter"/>
</dbReference>
<dbReference type="GO" id="GO:0006654">
    <property type="term" value="P:phosphatidic acid biosynthetic process"/>
    <property type="evidence" value="ECO:0007669"/>
    <property type="project" value="TreeGrafter"/>
</dbReference>
<gene>
    <name evidence="3" type="ORF">ACRE_048280</name>
</gene>
<dbReference type="Pfam" id="PF00106">
    <property type="entry name" value="adh_short"/>
    <property type="match status" value="1"/>
</dbReference>
<dbReference type="PRINTS" id="PR00081">
    <property type="entry name" value="GDHRDH"/>
</dbReference>
<reference evidence="4" key="1">
    <citation type="journal article" date="2014" name="Genome Announc.">
        <title>Genome sequence and annotation of Acremonium chrysogenum, producer of the beta-lactam antibiotic cephalosporin C.</title>
        <authorList>
            <person name="Terfehr D."/>
            <person name="Dahlmann T.A."/>
            <person name="Specht T."/>
            <person name="Zadra I."/>
            <person name="Kuernsteiner H."/>
            <person name="Kueck U."/>
        </authorList>
    </citation>
    <scope>NUCLEOTIDE SEQUENCE [LARGE SCALE GENOMIC DNA]</scope>
    <source>
        <strain evidence="4">ATCC 11550 / CBS 779.69 / DSM 880 / IAM 14645 / JCM 23072 / IMI 49137</strain>
    </source>
</reference>
<dbReference type="AlphaFoldDB" id="A0A086T4U2"/>
<protein>
    <submittedName>
        <fullName evidence="3">D-beta-hydroxybutyrate dehydrogenase-like protein</fullName>
    </submittedName>
</protein>
<accession>A0A086T4U2</accession>
<dbReference type="OrthoDB" id="2102561at2759"/>
<dbReference type="InterPro" id="IPR002347">
    <property type="entry name" value="SDR_fam"/>
</dbReference>
<name>A0A086T4U2_HAPC1</name>
<dbReference type="GO" id="GO:0000140">
    <property type="term" value="F:acylglycerone-phosphate reductase (NADP+) activity"/>
    <property type="evidence" value="ECO:0007669"/>
    <property type="project" value="TreeGrafter"/>
</dbReference>
<sequence length="162" mass="16878">MTSQKSILIVGCSTHGISSMLAQELAKRNHLVFIAVPDPSKVPQHTSTLPTVKVITLDPRTPASVAEGAKAVASATEEEHGARGLDVLINDAGLSQPLALLDAVMDAAKDVYEAKVTETLSMAGAFVDVLARKQGRILNLSSSGAFIAAPCMSPFRPALTTA</sequence>
<dbReference type="PANTHER" id="PTHR44169">
    <property type="entry name" value="NADPH-DEPENDENT 1-ACYLDIHYDROXYACETONE PHOSPHATE REDUCTASE"/>
    <property type="match status" value="1"/>
</dbReference>
<comment type="similarity">
    <text evidence="1">Belongs to the short-chain dehydrogenases/reductases (SDR) family.</text>
</comment>
<evidence type="ECO:0000313" key="3">
    <source>
        <dbReference type="EMBL" id="KFH44374.1"/>
    </source>
</evidence>
<dbReference type="HOGENOM" id="CLU_010194_2_18_1"/>